<evidence type="ECO:0000256" key="2">
    <source>
        <dbReference type="ARBA" id="ARBA00004811"/>
    </source>
</evidence>
<organism evidence="11 12">
    <name type="scientific">Desulfonispora thiosulfatigenes DSM 11270</name>
    <dbReference type="NCBI Taxonomy" id="656914"/>
    <lineage>
        <taxon>Bacteria</taxon>
        <taxon>Bacillati</taxon>
        <taxon>Bacillota</taxon>
        <taxon>Clostridia</taxon>
        <taxon>Eubacteriales</taxon>
        <taxon>Peptococcaceae</taxon>
        <taxon>Desulfonispora</taxon>
    </lineage>
</organism>
<feature type="binding site" evidence="9">
    <location>
        <position position="168"/>
    </location>
    <ligand>
        <name>phosphoenolpyruvate</name>
        <dbReference type="ChEBI" id="CHEBI:58702"/>
    </ligand>
</feature>
<dbReference type="InterPro" id="IPR036968">
    <property type="entry name" value="Enolpyruvate_Tfrase_sf"/>
</dbReference>
<feature type="binding site" evidence="9">
    <location>
        <position position="387"/>
    </location>
    <ligand>
        <name>phosphoenolpyruvate</name>
        <dbReference type="ChEBI" id="CHEBI:58702"/>
    </ligand>
</feature>
<feature type="binding site" evidence="9">
    <location>
        <position position="314"/>
    </location>
    <ligand>
        <name>3-phosphoshikimate</name>
        <dbReference type="ChEBI" id="CHEBI:145989"/>
    </ligand>
</feature>
<feature type="active site" description="Proton acceptor" evidence="9">
    <location>
        <position position="314"/>
    </location>
</feature>
<comment type="function">
    <text evidence="1 9">Catalyzes the transfer of the enolpyruvyl moiety of phosphoenolpyruvate (PEP) to the 5-hydroxyl of shikimate-3-phosphate (S3P) to produce enolpyruvyl shikimate-3-phosphate and inorganic phosphate.</text>
</comment>
<feature type="binding site" evidence="9">
    <location>
        <position position="121"/>
    </location>
    <ligand>
        <name>phosphoenolpyruvate</name>
        <dbReference type="ChEBI" id="CHEBI:58702"/>
    </ligand>
</feature>
<proteinExistence type="inferred from homology"/>
<dbReference type="Gene3D" id="3.65.10.10">
    <property type="entry name" value="Enolpyruvate transferase domain"/>
    <property type="match status" value="2"/>
</dbReference>
<evidence type="ECO:0000313" key="11">
    <source>
        <dbReference type="EMBL" id="SMB89210.1"/>
    </source>
</evidence>
<reference evidence="11 12" key="1">
    <citation type="submission" date="2017-04" db="EMBL/GenBank/DDBJ databases">
        <authorList>
            <person name="Afonso C.L."/>
            <person name="Miller P.J."/>
            <person name="Scott M.A."/>
            <person name="Spackman E."/>
            <person name="Goraichik I."/>
            <person name="Dimitrov K.M."/>
            <person name="Suarez D.L."/>
            <person name="Swayne D.E."/>
        </authorList>
    </citation>
    <scope>NUCLEOTIDE SEQUENCE [LARGE SCALE GENOMIC DNA]</scope>
    <source>
        <strain evidence="11 12">DSM 11270</strain>
    </source>
</reference>
<dbReference type="UniPathway" id="UPA00053">
    <property type="reaction ID" value="UER00089"/>
</dbReference>
<evidence type="ECO:0000256" key="1">
    <source>
        <dbReference type="ARBA" id="ARBA00002174"/>
    </source>
</evidence>
<dbReference type="InterPro" id="IPR006264">
    <property type="entry name" value="EPSP_synthase"/>
</dbReference>
<dbReference type="GO" id="GO:0005737">
    <property type="term" value="C:cytoplasm"/>
    <property type="evidence" value="ECO:0007669"/>
    <property type="project" value="UniProtKB-SubCell"/>
</dbReference>
<feature type="binding site" evidence="9">
    <location>
        <position position="22"/>
    </location>
    <ligand>
        <name>3-phosphoshikimate</name>
        <dbReference type="ChEBI" id="CHEBI:145989"/>
    </ligand>
</feature>
<sequence length="427" mass="45886">MEKEVSKIPKLTGKIKVPGDKSISHRAIMFGALAWGKTNVKGFLQGEDCLSTIKCFRKLGIKIEQNNDEVQIWGKGLKGLTEPQDILDVGNSGTTLRLISGILAGQNFLSILTGDNSIRKRPMARVTDPLRLMGADISGRENGKLAPLVIKGQNLKAINFTSPVASAQVKSAILLAGLYAEGITEVNEPSKSRNHTEIMLKSFGAEIDEVDNKVRIKPMPNLQAQDIHVPGDISSAAFFLVAGAIHPSADLLLEGVGLNPTRTGIIDVLQQMGANLEITETWTSAGEEVGNIRIKSSNLKGIKFGGDIIPRLIDEIPVIAVAACFASGITEIRDAEELKVKESNRLSTIATELTKLGAKIEELPDGLRIEGNSSLTGKLVESYHDHRIAMSLAVAGIMAEGTTVIKDSECVDISFPGFFEMLVGKLD</sequence>
<evidence type="ECO:0000256" key="4">
    <source>
        <dbReference type="ARBA" id="ARBA00022490"/>
    </source>
</evidence>
<dbReference type="PIRSF" id="PIRSF000505">
    <property type="entry name" value="EPSPS"/>
    <property type="match status" value="1"/>
</dbReference>
<feature type="binding site" evidence="9">
    <location>
        <position position="21"/>
    </location>
    <ligand>
        <name>3-phosphoshikimate</name>
        <dbReference type="ChEBI" id="CHEBI:145989"/>
    </ligand>
</feature>
<keyword evidence="6 9" id="KW-0808">Transferase</keyword>
<dbReference type="EC" id="2.5.1.19" evidence="9"/>
<dbReference type="AlphaFoldDB" id="A0A1W1V7Q6"/>
<dbReference type="OrthoDB" id="9809920at2"/>
<keyword evidence="5 9" id="KW-0028">Amino-acid biosynthesis</keyword>
<evidence type="ECO:0000259" key="10">
    <source>
        <dbReference type="Pfam" id="PF00275"/>
    </source>
</evidence>
<accession>A0A1W1V7Q6</accession>
<comment type="pathway">
    <text evidence="2 9">Metabolic intermediate biosynthesis; chorismate biosynthesis; chorismate from D-erythrose 4-phosphate and phosphoenolpyruvate: step 6/7.</text>
</comment>
<evidence type="ECO:0000256" key="9">
    <source>
        <dbReference type="HAMAP-Rule" id="MF_00210"/>
    </source>
</evidence>
<dbReference type="GO" id="GO:0009073">
    <property type="term" value="P:aromatic amino acid family biosynthetic process"/>
    <property type="evidence" value="ECO:0007669"/>
    <property type="project" value="UniProtKB-KW"/>
</dbReference>
<name>A0A1W1V7Q6_DESTI</name>
<dbReference type="Pfam" id="PF00275">
    <property type="entry name" value="EPSP_synthase"/>
    <property type="match status" value="1"/>
</dbReference>
<comment type="subcellular location">
    <subcellularLocation>
        <location evidence="9">Cytoplasm</location>
    </subcellularLocation>
</comment>
<gene>
    <name evidence="9" type="primary">aroA</name>
    <name evidence="11" type="ORF">SAMN00017405_0584</name>
</gene>
<keyword evidence="7 9" id="KW-0057">Aromatic amino acid biosynthesis</keyword>
<dbReference type="PANTHER" id="PTHR21090">
    <property type="entry name" value="AROM/DEHYDROQUINATE SYNTHASE"/>
    <property type="match status" value="1"/>
</dbReference>
<dbReference type="PANTHER" id="PTHR21090:SF5">
    <property type="entry name" value="PENTAFUNCTIONAL AROM POLYPEPTIDE"/>
    <property type="match status" value="1"/>
</dbReference>
<dbReference type="GO" id="GO:0009423">
    <property type="term" value="P:chorismate biosynthetic process"/>
    <property type="evidence" value="ECO:0007669"/>
    <property type="project" value="UniProtKB-UniRule"/>
</dbReference>
<dbReference type="GO" id="GO:0003866">
    <property type="term" value="F:3-phosphoshikimate 1-carboxyvinyltransferase activity"/>
    <property type="evidence" value="ECO:0007669"/>
    <property type="project" value="UniProtKB-UniRule"/>
</dbReference>
<evidence type="ECO:0000256" key="6">
    <source>
        <dbReference type="ARBA" id="ARBA00022679"/>
    </source>
</evidence>
<feature type="binding site" evidence="9">
    <location>
        <position position="168"/>
    </location>
    <ligand>
        <name>3-phosphoshikimate</name>
        <dbReference type="ChEBI" id="CHEBI:145989"/>
    </ligand>
</feature>
<comment type="similarity">
    <text evidence="3 9">Belongs to the EPSP synthase family.</text>
</comment>
<feature type="binding site" evidence="9">
    <location>
        <position position="21"/>
    </location>
    <ligand>
        <name>phosphoenolpyruvate</name>
        <dbReference type="ChEBI" id="CHEBI:58702"/>
    </ligand>
</feature>
<dbReference type="RefSeq" id="WP_084052971.1">
    <property type="nucleotide sequence ID" value="NZ_FWWT01000016.1"/>
</dbReference>
<dbReference type="PROSITE" id="PS00104">
    <property type="entry name" value="EPSP_SYNTHASE_1"/>
    <property type="match status" value="1"/>
</dbReference>
<feature type="binding site" evidence="9">
    <location>
        <position position="341"/>
    </location>
    <ligand>
        <name>3-phosphoshikimate</name>
        <dbReference type="ChEBI" id="CHEBI:145989"/>
    </ligand>
</feature>
<feature type="domain" description="Enolpyruvate transferase" evidence="10">
    <location>
        <begin position="7"/>
        <end position="422"/>
    </location>
</feature>
<dbReference type="InterPro" id="IPR001986">
    <property type="entry name" value="Enolpyruvate_Tfrase_dom"/>
</dbReference>
<feature type="binding site" evidence="9">
    <location>
        <position position="345"/>
    </location>
    <ligand>
        <name>phosphoenolpyruvate</name>
        <dbReference type="ChEBI" id="CHEBI:58702"/>
    </ligand>
</feature>
<dbReference type="GO" id="GO:0008652">
    <property type="term" value="P:amino acid biosynthetic process"/>
    <property type="evidence" value="ECO:0007669"/>
    <property type="project" value="UniProtKB-KW"/>
</dbReference>
<feature type="binding site" evidence="9">
    <location>
        <position position="93"/>
    </location>
    <ligand>
        <name>phosphoenolpyruvate</name>
        <dbReference type="ChEBI" id="CHEBI:58702"/>
    </ligand>
</feature>
<keyword evidence="12" id="KW-1185">Reference proteome</keyword>
<dbReference type="HAMAP" id="MF_00210">
    <property type="entry name" value="EPSP_synth"/>
    <property type="match status" value="1"/>
</dbReference>
<evidence type="ECO:0000313" key="12">
    <source>
        <dbReference type="Proteomes" id="UP000192731"/>
    </source>
</evidence>
<feature type="binding site" evidence="9">
    <location>
        <position position="166"/>
    </location>
    <ligand>
        <name>3-phosphoshikimate</name>
        <dbReference type="ChEBI" id="CHEBI:145989"/>
    </ligand>
</feature>
<dbReference type="NCBIfam" id="TIGR01356">
    <property type="entry name" value="aroA"/>
    <property type="match status" value="1"/>
</dbReference>
<dbReference type="InterPro" id="IPR023193">
    <property type="entry name" value="EPSP_synthase_CS"/>
</dbReference>
<evidence type="ECO:0000256" key="8">
    <source>
        <dbReference type="ARBA" id="ARBA00044633"/>
    </source>
</evidence>
<dbReference type="EMBL" id="FWWT01000016">
    <property type="protein sequence ID" value="SMB89210.1"/>
    <property type="molecule type" value="Genomic_DNA"/>
</dbReference>
<evidence type="ECO:0000256" key="7">
    <source>
        <dbReference type="ARBA" id="ARBA00023141"/>
    </source>
</evidence>
<evidence type="ECO:0000256" key="3">
    <source>
        <dbReference type="ARBA" id="ARBA00009948"/>
    </source>
</evidence>
<comment type="catalytic activity">
    <reaction evidence="8">
        <text>3-phosphoshikimate + phosphoenolpyruvate = 5-O-(1-carboxyvinyl)-3-phosphoshikimate + phosphate</text>
        <dbReference type="Rhea" id="RHEA:21256"/>
        <dbReference type="ChEBI" id="CHEBI:43474"/>
        <dbReference type="ChEBI" id="CHEBI:57701"/>
        <dbReference type="ChEBI" id="CHEBI:58702"/>
        <dbReference type="ChEBI" id="CHEBI:145989"/>
        <dbReference type="EC" id="2.5.1.19"/>
    </reaction>
    <physiologicalReaction direction="left-to-right" evidence="8">
        <dbReference type="Rhea" id="RHEA:21257"/>
    </physiologicalReaction>
</comment>
<dbReference type="Proteomes" id="UP000192731">
    <property type="component" value="Unassembled WGS sequence"/>
</dbReference>
<keyword evidence="4 9" id="KW-0963">Cytoplasm</keyword>
<comment type="caution">
    <text evidence="9">Lacks conserved residue(s) required for the propagation of feature annotation.</text>
</comment>
<comment type="subunit">
    <text evidence="9">Monomer.</text>
</comment>
<dbReference type="STRING" id="656914.SAMN00017405_0584"/>
<feature type="binding site" evidence="9">
    <location>
        <position position="26"/>
    </location>
    <ligand>
        <name>3-phosphoshikimate</name>
        <dbReference type="ChEBI" id="CHEBI:145989"/>
    </ligand>
</feature>
<dbReference type="PROSITE" id="PS00885">
    <property type="entry name" value="EPSP_SYNTHASE_2"/>
    <property type="match status" value="1"/>
</dbReference>
<dbReference type="FunFam" id="3.65.10.10:FF:000005">
    <property type="entry name" value="3-phosphoshikimate 1-carboxyvinyltransferase"/>
    <property type="match status" value="1"/>
</dbReference>
<dbReference type="SUPFAM" id="SSF55205">
    <property type="entry name" value="EPT/RTPC-like"/>
    <property type="match status" value="1"/>
</dbReference>
<dbReference type="InterPro" id="IPR013792">
    <property type="entry name" value="RNA3'P_cycl/enolpyr_Trfase_a/b"/>
</dbReference>
<dbReference type="CDD" id="cd01556">
    <property type="entry name" value="EPSP_synthase"/>
    <property type="match status" value="1"/>
</dbReference>
<dbReference type="FunFam" id="3.65.10.10:FF:000006">
    <property type="entry name" value="3-phosphoshikimate 1-carboxyvinyltransferase"/>
    <property type="match status" value="1"/>
</dbReference>
<protein>
    <recommendedName>
        <fullName evidence="9">3-phosphoshikimate 1-carboxyvinyltransferase</fullName>
        <ecNumber evidence="9">2.5.1.19</ecNumber>
    </recommendedName>
    <alternativeName>
        <fullName evidence="9">5-enolpyruvylshikimate-3-phosphate synthase</fullName>
        <shortName evidence="9">EPSP synthase</shortName>
        <shortName evidence="9">EPSPS</shortName>
    </alternativeName>
</protein>
<evidence type="ECO:0000256" key="5">
    <source>
        <dbReference type="ARBA" id="ARBA00022605"/>
    </source>
</evidence>